<gene>
    <name evidence="2" type="primary">amrA</name>
    <name evidence="2" type="ORF">FLL46_16390</name>
</gene>
<dbReference type="AlphaFoldDB" id="A0A545UAJ5"/>
<dbReference type="EMBL" id="VIKS01000010">
    <property type="protein sequence ID" value="TQV86490.1"/>
    <property type="molecule type" value="Genomic_DNA"/>
</dbReference>
<dbReference type="PANTHER" id="PTHR13016">
    <property type="entry name" value="AMMECR1 HOMOLOG"/>
    <property type="match status" value="1"/>
</dbReference>
<name>A0A545UAJ5_9GAMM</name>
<dbReference type="PROSITE" id="PS51112">
    <property type="entry name" value="AMMECR1"/>
    <property type="match status" value="1"/>
</dbReference>
<organism evidence="2 3">
    <name type="scientific">Aliikangiella coralliicola</name>
    <dbReference type="NCBI Taxonomy" id="2592383"/>
    <lineage>
        <taxon>Bacteria</taxon>
        <taxon>Pseudomonadati</taxon>
        <taxon>Pseudomonadota</taxon>
        <taxon>Gammaproteobacteria</taxon>
        <taxon>Oceanospirillales</taxon>
        <taxon>Pleioneaceae</taxon>
        <taxon>Aliikangiella</taxon>
    </lineage>
</organism>
<dbReference type="Gene3D" id="3.30.700.20">
    <property type="entry name" value="Hypothetical protein ph0010, domain 1"/>
    <property type="match status" value="1"/>
</dbReference>
<dbReference type="InterPro" id="IPR036071">
    <property type="entry name" value="AMMECR1_dom_sf"/>
</dbReference>
<comment type="caution">
    <text evidence="2">The sequence shown here is derived from an EMBL/GenBank/DDBJ whole genome shotgun (WGS) entry which is preliminary data.</text>
</comment>
<proteinExistence type="predicted"/>
<dbReference type="OrthoDB" id="9782820at2"/>
<dbReference type="Pfam" id="PF01871">
    <property type="entry name" value="AMMECR1"/>
    <property type="match status" value="1"/>
</dbReference>
<protein>
    <submittedName>
        <fullName evidence="2">AmmeMemoRadiSam system protein A</fullName>
    </submittedName>
</protein>
<dbReference type="NCBIfam" id="TIGR00296">
    <property type="entry name" value="TIGR00296 family protein"/>
    <property type="match status" value="1"/>
</dbReference>
<evidence type="ECO:0000313" key="3">
    <source>
        <dbReference type="Proteomes" id="UP000315439"/>
    </source>
</evidence>
<evidence type="ECO:0000313" key="2">
    <source>
        <dbReference type="EMBL" id="TQV86490.1"/>
    </source>
</evidence>
<dbReference type="PANTHER" id="PTHR13016:SF0">
    <property type="entry name" value="AMME SYNDROME CANDIDATE GENE 1 PROTEIN"/>
    <property type="match status" value="1"/>
</dbReference>
<keyword evidence="3" id="KW-1185">Reference proteome</keyword>
<dbReference type="SUPFAM" id="SSF143447">
    <property type="entry name" value="AMMECR1-like"/>
    <property type="match status" value="1"/>
</dbReference>
<sequence>MPLMPSTKLTLKDKQVILSTARHAIQYGLTYKEVPILELGNYSSRLQQNTATFVTLKETNKLRGCVGTLTPYQPLIQDVAEHAFAAAFRDNRFPPVNHIEEPMLHISVSVLSPKEMMVVKDEKDLISQLEAGKDGIILQYQNHNATFLPAVWESLKDPKTFIKELKLKAGLAENFWSNEMKLSRYTTITID</sequence>
<dbReference type="InterPro" id="IPR023473">
    <property type="entry name" value="AMMECR1"/>
</dbReference>
<accession>A0A545UAJ5</accession>
<dbReference type="Gene3D" id="3.30.1490.150">
    <property type="entry name" value="Hypothetical protein ph0010, domain 2"/>
    <property type="match status" value="1"/>
</dbReference>
<dbReference type="InterPro" id="IPR027485">
    <property type="entry name" value="AMMECR1_N"/>
</dbReference>
<dbReference type="Proteomes" id="UP000315439">
    <property type="component" value="Unassembled WGS sequence"/>
</dbReference>
<dbReference type="InterPro" id="IPR027623">
    <property type="entry name" value="AmmeMemoSam_A"/>
</dbReference>
<feature type="domain" description="AMMECR1" evidence="1">
    <location>
        <begin position="12"/>
        <end position="191"/>
    </location>
</feature>
<dbReference type="InterPro" id="IPR002733">
    <property type="entry name" value="AMMECR1_domain"/>
</dbReference>
<dbReference type="NCBIfam" id="TIGR04335">
    <property type="entry name" value="AmmeMemoSam_A"/>
    <property type="match status" value="1"/>
</dbReference>
<evidence type="ECO:0000259" key="1">
    <source>
        <dbReference type="PROSITE" id="PS51112"/>
    </source>
</evidence>
<reference evidence="2 3" key="1">
    <citation type="submission" date="2019-07" db="EMBL/GenBank/DDBJ databases">
        <title>Draft genome for Aliikangiella sp. M105.</title>
        <authorList>
            <person name="Wang G."/>
        </authorList>
    </citation>
    <scope>NUCLEOTIDE SEQUENCE [LARGE SCALE GENOMIC DNA]</scope>
    <source>
        <strain evidence="2 3">M105</strain>
    </source>
</reference>